<organism evidence="3 4">
    <name type="scientific">Pantoea dispersa</name>
    <dbReference type="NCBI Taxonomy" id="59814"/>
    <lineage>
        <taxon>Bacteria</taxon>
        <taxon>Pseudomonadati</taxon>
        <taxon>Pseudomonadota</taxon>
        <taxon>Gammaproteobacteria</taxon>
        <taxon>Enterobacterales</taxon>
        <taxon>Erwiniaceae</taxon>
        <taxon>Pantoea</taxon>
    </lineage>
</organism>
<comment type="caution">
    <text evidence="3">The sequence shown here is derived from an EMBL/GenBank/DDBJ whole genome shotgun (WGS) entry which is preliminary data.</text>
</comment>
<dbReference type="AlphaFoldDB" id="A0A8E1RZX3"/>
<gene>
    <name evidence="3" type="ORF">SA3R_07485</name>
</gene>
<keyword evidence="2" id="KW-0808">Transferase</keyword>
<reference evidence="3 4" key="1">
    <citation type="journal article" date="2016" name="Front. Microbiol.">
        <title>Genomic Resource of Rice Seed Associated Bacteria.</title>
        <authorList>
            <person name="Midha S."/>
            <person name="Bansal K."/>
            <person name="Sharma S."/>
            <person name="Kumar N."/>
            <person name="Patil P.P."/>
            <person name="Chaudhry V."/>
            <person name="Patil P.B."/>
        </authorList>
    </citation>
    <scope>NUCLEOTIDE SEQUENCE [LARGE SCALE GENOMIC DNA]</scope>
    <source>
        <strain evidence="3 4">SA3</strain>
    </source>
</reference>
<dbReference type="SUPFAM" id="SSF53756">
    <property type="entry name" value="UDP-Glycosyltransferase/glycogen phosphorylase"/>
    <property type="match status" value="1"/>
</dbReference>
<dbReference type="GO" id="GO:0008713">
    <property type="term" value="F:ADP-heptose-lipopolysaccharide heptosyltransferase activity"/>
    <property type="evidence" value="ECO:0007669"/>
    <property type="project" value="TreeGrafter"/>
</dbReference>
<dbReference type="PANTHER" id="PTHR30160">
    <property type="entry name" value="TETRAACYLDISACCHARIDE 4'-KINASE-RELATED"/>
    <property type="match status" value="1"/>
</dbReference>
<dbReference type="Gene3D" id="3.40.50.2000">
    <property type="entry name" value="Glycogen Phosphorylase B"/>
    <property type="match status" value="2"/>
</dbReference>
<keyword evidence="1" id="KW-0328">Glycosyltransferase</keyword>
<dbReference type="Pfam" id="PF01075">
    <property type="entry name" value="Glyco_transf_9"/>
    <property type="match status" value="1"/>
</dbReference>
<evidence type="ECO:0000256" key="1">
    <source>
        <dbReference type="ARBA" id="ARBA00022676"/>
    </source>
</evidence>
<accession>A0A8E1RZX3</accession>
<dbReference type="GO" id="GO:0005829">
    <property type="term" value="C:cytosol"/>
    <property type="evidence" value="ECO:0007669"/>
    <property type="project" value="TreeGrafter"/>
</dbReference>
<protein>
    <recommendedName>
        <fullName evidence="5">Lipopolysaccharide heptosyltransferase family protein</fullName>
    </recommendedName>
</protein>
<proteinExistence type="predicted"/>
<dbReference type="GO" id="GO:0009244">
    <property type="term" value="P:lipopolysaccharide core region biosynthetic process"/>
    <property type="evidence" value="ECO:0007669"/>
    <property type="project" value="TreeGrafter"/>
</dbReference>
<dbReference type="RefSeq" id="WP_058775585.1">
    <property type="nucleotide sequence ID" value="NZ_LDSD01000002.1"/>
</dbReference>
<evidence type="ECO:0000256" key="2">
    <source>
        <dbReference type="ARBA" id="ARBA00022679"/>
    </source>
</evidence>
<dbReference type="InterPro" id="IPR051199">
    <property type="entry name" value="LPS_LOS_Heptosyltrfase"/>
</dbReference>
<dbReference type="PANTHER" id="PTHR30160:SF15">
    <property type="entry name" value="GLYCOSYLTRANSFERASE HI_0523-RELATED"/>
    <property type="match status" value="1"/>
</dbReference>
<dbReference type="EMBL" id="LDSE01000012">
    <property type="protein sequence ID" value="KTS68431.1"/>
    <property type="molecule type" value="Genomic_DNA"/>
</dbReference>
<sequence>MALFKKLRQLNRRRNYLKKEIKYSLDLYFAARKWKKTSSHKQNRQDIKSILLVRNEGKIGDAIVSTCFLRALFEAGYRVDILAVKENESLFRHNPYIHNIYLSDSFSDCHQRDKYDTAIGSEVVTLLRDNAYDLLIDTAIWQTALYMPKMIADINPKMTLGFNKPGWLKPYDINIQFDHLNNHVKNIYRAVLDYLQVETVDGLNYEIFYPERIDAEIHQSGMFSADEHNILINIYASHADRDLSEQQLNELIGAIVRHNAATNIVVLDHKGALEQASLHPAKLYRVPSLYHAFAAVKQSDCVITPDTAVVHISAAYNKALVGIYQDSLKNNQLWSPGYSNGHQIFSDEFVFKNDGRLVEKISQKIHTLVQP</sequence>
<evidence type="ECO:0000313" key="3">
    <source>
        <dbReference type="EMBL" id="KTS68431.1"/>
    </source>
</evidence>
<name>A0A8E1RZX3_9GAMM</name>
<evidence type="ECO:0008006" key="5">
    <source>
        <dbReference type="Google" id="ProtNLM"/>
    </source>
</evidence>
<evidence type="ECO:0000313" key="4">
    <source>
        <dbReference type="Proteomes" id="UP000071979"/>
    </source>
</evidence>
<dbReference type="InterPro" id="IPR002201">
    <property type="entry name" value="Glyco_trans_9"/>
</dbReference>
<dbReference type="Proteomes" id="UP000071979">
    <property type="component" value="Unassembled WGS sequence"/>
</dbReference>